<organism evidence="4">
    <name type="scientific">Anthurium amnicola</name>
    <dbReference type="NCBI Taxonomy" id="1678845"/>
    <lineage>
        <taxon>Eukaryota</taxon>
        <taxon>Viridiplantae</taxon>
        <taxon>Streptophyta</taxon>
        <taxon>Embryophyta</taxon>
        <taxon>Tracheophyta</taxon>
        <taxon>Spermatophyta</taxon>
        <taxon>Magnoliopsida</taxon>
        <taxon>Liliopsida</taxon>
        <taxon>Araceae</taxon>
        <taxon>Pothoideae</taxon>
        <taxon>Potheae</taxon>
        <taxon>Anthurium</taxon>
    </lineage>
</organism>
<dbReference type="GO" id="GO:0004519">
    <property type="term" value="F:endonuclease activity"/>
    <property type="evidence" value="ECO:0007669"/>
    <property type="project" value="UniProtKB-KW"/>
</dbReference>
<dbReference type="EMBL" id="GDJX01013951">
    <property type="protein sequence ID" value="JAT53985.1"/>
    <property type="molecule type" value="Transcribed_RNA"/>
</dbReference>
<dbReference type="InterPro" id="IPR024336">
    <property type="entry name" value="tRNA_splic_suSen54_N"/>
</dbReference>
<dbReference type="Pfam" id="PF12928">
    <property type="entry name" value="tRNA_int_end_N2"/>
    <property type="match status" value="1"/>
</dbReference>
<keyword evidence="4" id="KW-0255">Endonuclease</keyword>
<keyword evidence="4" id="KW-0540">Nuclease</keyword>
<dbReference type="PANTHER" id="PTHR21027">
    <property type="entry name" value="TRNA-SPLICING ENDONUCLEASE SUBUNIT SEN54"/>
    <property type="match status" value="1"/>
</dbReference>
<evidence type="ECO:0000313" key="4">
    <source>
        <dbReference type="EMBL" id="JAT53985.1"/>
    </source>
</evidence>
<gene>
    <name evidence="4" type="primary">SEN54_2</name>
    <name evidence="4" type="ORF">g.103309</name>
</gene>
<evidence type="ECO:0000259" key="3">
    <source>
        <dbReference type="Pfam" id="PF12928"/>
    </source>
</evidence>
<evidence type="ECO:0000256" key="1">
    <source>
        <dbReference type="ARBA" id="ARBA00005736"/>
    </source>
</evidence>
<dbReference type="PANTHER" id="PTHR21027:SF1">
    <property type="entry name" value="TRNA-SPLICING ENDONUCLEASE SUBUNIT SEN54"/>
    <property type="match status" value="1"/>
</dbReference>
<keyword evidence="2" id="KW-0819">tRNA processing</keyword>
<accession>A0A1D1YH76</accession>
<reference evidence="4" key="1">
    <citation type="submission" date="2015-07" db="EMBL/GenBank/DDBJ databases">
        <title>Transcriptome Assembly of Anthurium amnicola.</title>
        <authorList>
            <person name="Suzuki J."/>
        </authorList>
    </citation>
    <scope>NUCLEOTIDE SEQUENCE</scope>
</reference>
<feature type="domain" description="tRNA-splicing endonuclease subunit Sen54 N-terminal" evidence="3">
    <location>
        <begin position="28"/>
        <end position="83"/>
    </location>
</feature>
<sequence length="256" mass="29283">MDAAVEEEEQHCNPFLSSPHSVPSFQFRSEVSRARWNENMKMGEIIEKKGGIWTSIGVIRNGGKLYCTIEEIMFYIERGALHLLDANDTTVNLKDIYKKFAEGKSGCTWEGFQAYRHLKSLGYIVRRHGFPWTMKSERCCCTSTSHSNSTQVMMNENEKPSRESEESESIVQILRHLNIGEIKLDFDVYLPNSKFRITSPGDPSFILCLLSYNPPSRAEVENLEKQCNGVPLKFCNVDQGRVSIFSFERIELPVLP</sequence>
<dbReference type="InterPro" id="IPR024337">
    <property type="entry name" value="tRNA_splic_suSen54"/>
</dbReference>
<dbReference type="GO" id="GO:0000379">
    <property type="term" value="P:tRNA-type intron splice site recognition and cleavage"/>
    <property type="evidence" value="ECO:0007669"/>
    <property type="project" value="TreeGrafter"/>
</dbReference>
<evidence type="ECO:0000256" key="2">
    <source>
        <dbReference type="ARBA" id="ARBA00022694"/>
    </source>
</evidence>
<dbReference type="GO" id="GO:0000214">
    <property type="term" value="C:tRNA-intron endonuclease complex"/>
    <property type="evidence" value="ECO:0007669"/>
    <property type="project" value="TreeGrafter"/>
</dbReference>
<name>A0A1D1YH76_9ARAE</name>
<dbReference type="AlphaFoldDB" id="A0A1D1YH76"/>
<comment type="similarity">
    <text evidence="1">Belongs to the SEN54 family.</text>
</comment>
<protein>
    <submittedName>
        <fullName evidence="4">tRNA-splicing endonuclease subunit SEN54</fullName>
    </submittedName>
</protein>
<proteinExistence type="inferred from homology"/>
<keyword evidence="4" id="KW-0378">Hydrolase</keyword>